<evidence type="ECO:0000313" key="1">
    <source>
        <dbReference type="EMBL" id="QHS80900.1"/>
    </source>
</evidence>
<sequence length="388" mass="45970">MVTYNVTFKKLKFIRNLQIIVQDKHLNKMKIPRLPMEIMDEIVLYTGDSRIANVLKDKISQYVLDRIEKNILIYGNVQGGKTAEIFNYINENSSCQKVLVIQNSLLVLKQYEQRLRSKNIDYQIIDKNTQEITKNLVLVLNNKYRYNYFRKVEPRRYILMLDESDQTIRSCSIKTSKYIRKTVHITATPFNRTLYNRCIRVPENANYYGVEDLNINLNYADDNTESVEKFLKTQTGIMLINKYSYVSEMTYLAKKLTLQFPNVPVVLLTSEKIMLLNNQKRYVKQKSISKIIDSLQEHKHIIFIANRLSSRGLSYVSSDYTRHLTFQITRVRTSITSFLQSLRILGIYNCKNKLNLELVINDHEEKLFKKHVKFLNNFDIEEKMLRYF</sequence>
<proteinExistence type="predicted"/>
<reference evidence="1" key="1">
    <citation type="journal article" date="2020" name="Nature">
        <title>Giant virus diversity and host interactions through global metagenomics.</title>
        <authorList>
            <person name="Schulz F."/>
            <person name="Roux S."/>
            <person name="Paez-Espino D."/>
            <person name="Jungbluth S."/>
            <person name="Walsh D.A."/>
            <person name="Denef V.J."/>
            <person name="McMahon K.D."/>
            <person name="Konstantinidis K.T."/>
            <person name="Eloe-Fadrosh E.A."/>
            <person name="Kyrpides N.C."/>
            <person name="Woyke T."/>
        </authorList>
    </citation>
    <scope>NUCLEOTIDE SEQUENCE</scope>
    <source>
        <strain evidence="1">GVMAG-S-1091796-13</strain>
    </source>
</reference>
<protein>
    <recommendedName>
        <fullName evidence="2">Helicase ATP-binding domain-containing protein</fullName>
    </recommendedName>
</protein>
<name>A0A6C0AN76_9ZZZZ</name>
<dbReference type="InterPro" id="IPR027417">
    <property type="entry name" value="P-loop_NTPase"/>
</dbReference>
<dbReference type="AlphaFoldDB" id="A0A6C0AN76"/>
<evidence type="ECO:0008006" key="2">
    <source>
        <dbReference type="Google" id="ProtNLM"/>
    </source>
</evidence>
<dbReference type="SUPFAM" id="SSF52540">
    <property type="entry name" value="P-loop containing nucleoside triphosphate hydrolases"/>
    <property type="match status" value="1"/>
</dbReference>
<accession>A0A6C0AN76</accession>
<dbReference type="EMBL" id="MN740726">
    <property type="protein sequence ID" value="QHS80900.1"/>
    <property type="molecule type" value="Genomic_DNA"/>
</dbReference>
<organism evidence="1">
    <name type="scientific">viral metagenome</name>
    <dbReference type="NCBI Taxonomy" id="1070528"/>
    <lineage>
        <taxon>unclassified sequences</taxon>
        <taxon>metagenomes</taxon>
        <taxon>organismal metagenomes</taxon>
    </lineage>
</organism>